<evidence type="ECO:0000313" key="12">
    <source>
        <dbReference type="EMBL" id="GIE11743.1"/>
    </source>
</evidence>
<evidence type="ECO:0000256" key="4">
    <source>
        <dbReference type="ARBA" id="ARBA00022737"/>
    </source>
</evidence>
<feature type="domain" description="CNNM transmembrane" evidence="11">
    <location>
        <begin position="1"/>
        <end position="198"/>
    </location>
</feature>
<dbReference type="EMBL" id="BOMM01000032">
    <property type="protein sequence ID" value="GIE11743.1"/>
    <property type="molecule type" value="Genomic_DNA"/>
</dbReference>
<evidence type="ECO:0000256" key="6">
    <source>
        <dbReference type="ARBA" id="ARBA00023136"/>
    </source>
</evidence>
<feature type="transmembrane region" description="Helical" evidence="9">
    <location>
        <begin position="54"/>
        <end position="74"/>
    </location>
</feature>
<evidence type="ECO:0000256" key="3">
    <source>
        <dbReference type="ARBA" id="ARBA00022692"/>
    </source>
</evidence>
<dbReference type="InterPro" id="IPR044751">
    <property type="entry name" value="Ion_transp-like_CBS"/>
</dbReference>
<dbReference type="PROSITE" id="PS51846">
    <property type="entry name" value="CNNM"/>
    <property type="match status" value="1"/>
</dbReference>
<dbReference type="RefSeq" id="WP_203818265.1">
    <property type="nucleotide sequence ID" value="NZ_BAAABP010000038.1"/>
</dbReference>
<dbReference type="Gene3D" id="3.10.580.10">
    <property type="entry name" value="CBS-domain"/>
    <property type="match status" value="1"/>
</dbReference>
<dbReference type="CDD" id="cd04590">
    <property type="entry name" value="CBS_pair_CorC_HlyC_assoc"/>
    <property type="match status" value="1"/>
</dbReference>
<dbReference type="Pfam" id="PF00571">
    <property type="entry name" value="CBS"/>
    <property type="match status" value="2"/>
</dbReference>
<dbReference type="GO" id="GO:0005886">
    <property type="term" value="C:plasma membrane"/>
    <property type="evidence" value="ECO:0007669"/>
    <property type="project" value="UniProtKB-SubCell"/>
</dbReference>
<dbReference type="PROSITE" id="PS51371">
    <property type="entry name" value="CBS"/>
    <property type="match status" value="1"/>
</dbReference>
<keyword evidence="7" id="KW-0129">CBS domain</keyword>
<evidence type="ECO:0000256" key="1">
    <source>
        <dbReference type="ARBA" id="ARBA00004651"/>
    </source>
</evidence>
<evidence type="ECO:0000256" key="8">
    <source>
        <dbReference type="PROSITE-ProRule" id="PRU01193"/>
    </source>
</evidence>
<evidence type="ECO:0000259" key="10">
    <source>
        <dbReference type="PROSITE" id="PS51371"/>
    </source>
</evidence>
<evidence type="ECO:0000256" key="2">
    <source>
        <dbReference type="ARBA" id="ARBA00022475"/>
    </source>
</evidence>
<name>A0A919J2H8_9ACTN</name>
<keyword evidence="13" id="KW-1185">Reference proteome</keyword>
<evidence type="ECO:0000313" key="13">
    <source>
        <dbReference type="Proteomes" id="UP000598174"/>
    </source>
</evidence>
<comment type="caution">
    <text evidence="12">The sequence shown here is derived from an EMBL/GenBank/DDBJ whole genome shotgun (WGS) entry which is preliminary data.</text>
</comment>
<keyword evidence="3 8" id="KW-0812">Transmembrane</keyword>
<evidence type="ECO:0000259" key="11">
    <source>
        <dbReference type="PROSITE" id="PS51846"/>
    </source>
</evidence>
<dbReference type="SUPFAM" id="SSF54631">
    <property type="entry name" value="CBS-domain pair"/>
    <property type="match status" value="1"/>
</dbReference>
<sequence>MIKILVTVLLLFGNALFVGGEFSLIASRRTALEPLAATSRRARWALSAMNQIPLMIAGAQLGITICSLGLGALAEPALAHVLEGPFASLGLPENAVHPVAFVLALVVVVFLHTVVGEMVPKNITLAGPEQSALYLGPFMLAFCTATKPVLNAMRWASRMVLKLWKIEATDAVKTVFTAEELAGMVTQARSEGLLGSDQYARIHAALGLNDRTAADTLRAWSGVTTVADDVSPATIEAVATRTGRSRFPVVQRETRRVLGFVHVKDILGYAAGQRRLPIPAEIIRPLATVPPDRTLADLLLAMRRDNLHIMLVSDGRQPLGLITLDDVIHAVVGESAHGVPAQAAS</sequence>
<keyword evidence="4" id="KW-0677">Repeat</keyword>
<dbReference type="InterPro" id="IPR000644">
    <property type="entry name" value="CBS_dom"/>
</dbReference>
<dbReference type="Pfam" id="PF01595">
    <property type="entry name" value="CNNM"/>
    <property type="match status" value="1"/>
</dbReference>
<keyword evidence="6 8" id="KW-0472">Membrane</keyword>
<evidence type="ECO:0000256" key="5">
    <source>
        <dbReference type="ARBA" id="ARBA00022989"/>
    </source>
</evidence>
<feature type="domain" description="CBS" evidence="10">
    <location>
        <begin position="282"/>
        <end position="339"/>
    </location>
</feature>
<gene>
    <name evidence="12" type="ORF">Afe05nite_35830</name>
</gene>
<dbReference type="PANTHER" id="PTHR43099">
    <property type="entry name" value="UPF0053 PROTEIN YRKA"/>
    <property type="match status" value="1"/>
</dbReference>
<accession>A0A919J2H8</accession>
<keyword evidence="2" id="KW-1003">Cell membrane</keyword>
<evidence type="ECO:0000256" key="9">
    <source>
        <dbReference type="SAM" id="Phobius"/>
    </source>
</evidence>
<dbReference type="InterPro" id="IPR046342">
    <property type="entry name" value="CBS_dom_sf"/>
</dbReference>
<protein>
    <submittedName>
        <fullName evidence="12">Membrane protein</fullName>
    </submittedName>
</protein>
<dbReference type="SMART" id="SM00116">
    <property type="entry name" value="CBS"/>
    <property type="match status" value="2"/>
</dbReference>
<keyword evidence="5 8" id="KW-1133">Transmembrane helix</keyword>
<dbReference type="InterPro" id="IPR051676">
    <property type="entry name" value="UPF0053_domain"/>
</dbReference>
<dbReference type="Proteomes" id="UP000598174">
    <property type="component" value="Unassembled WGS sequence"/>
</dbReference>
<evidence type="ECO:0000256" key="7">
    <source>
        <dbReference type="PROSITE-ProRule" id="PRU00703"/>
    </source>
</evidence>
<dbReference type="AlphaFoldDB" id="A0A919J2H8"/>
<comment type="subcellular location">
    <subcellularLocation>
        <location evidence="1">Cell membrane</location>
        <topology evidence="1">Multi-pass membrane protein</topology>
    </subcellularLocation>
</comment>
<reference evidence="12" key="1">
    <citation type="submission" date="2021-01" db="EMBL/GenBank/DDBJ databases">
        <title>Whole genome shotgun sequence of Actinoplanes ferrugineus NBRC 15555.</title>
        <authorList>
            <person name="Komaki H."/>
            <person name="Tamura T."/>
        </authorList>
    </citation>
    <scope>NUCLEOTIDE SEQUENCE</scope>
    <source>
        <strain evidence="12">NBRC 15555</strain>
    </source>
</reference>
<dbReference type="PANTHER" id="PTHR43099:SF5">
    <property type="entry name" value="HLYC_CORC FAMILY TRANSPORTER"/>
    <property type="match status" value="1"/>
</dbReference>
<proteinExistence type="predicted"/>
<feature type="transmembrane region" description="Helical" evidence="9">
    <location>
        <begin position="95"/>
        <end position="112"/>
    </location>
</feature>
<organism evidence="12 13">
    <name type="scientific">Paractinoplanes ferrugineus</name>
    <dbReference type="NCBI Taxonomy" id="113564"/>
    <lineage>
        <taxon>Bacteria</taxon>
        <taxon>Bacillati</taxon>
        <taxon>Actinomycetota</taxon>
        <taxon>Actinomycetes</taxon>
        <taxon>Micromonosporales</taxon>
        <taxon>Micromonosporaceae</taxon>
        <taxon>Paractinoplanes</taxon>
    </lineage>
</organism>
<dbReference type="InterPro" id="IPR002550">
    <property type="entry name" value="CNNM"/>
</dbReference>